<dbReference type="PANTHER" id="PTHR47128">
    <property type="match status" value="1"/>
</dbReference>
<keyword evidence="5" id="KW-1185">Reference proteome</keyword>
<feature type="domain" description="NAD(P)-binding" evidence="3">
    <location>
        <begin position="6"/>
        <end position="185"/>
    </location>
</feature>
<dbReference type="InterPro" id="IPR044256">
    <property type="entry name" value="HCF244-like"/>
</dbReference>
<proteinExistence type="predicted"/>
<dbReference type="RefSeq" id="WP_344046750.1">
    <property type="nucleotide sequence ID" value="NZ_BAAAPB010000004.1"/>
</dbReference>
<dbReference type="InterPro" id="IPR036291">
    <property type="entry name" value="NAD(P)-bd_dom_sf"/>
</dbReference>
<organism evidence="4 5">
    <name type="scientific">Nocardioides panacihumi</name>
    <dbReference type="NCBI Taxonomy" id="400774"/>
    <lineage>
        <taxon>Bacteria</taxon>
        <taxon>Bacillati</taxon>
        <taxon>Actinomycetota</taxon>
        <taxon>Actinomycetes</taxon>
        <taxon>Propionibacteriales</taxon>
        <taxon>Nocardioidaceae</taxon>
        <taxon>Nocardioides</taxon>
    </lineage>
</organism>
<comment type="caution">
    <text evidence="4">The sequence shown here is derived from an EMBL/GenBank/DDBJ whole genome shotgun (WGS) entry which is preliminary data.</text>
</comment>
<evidence type="ECO:0000256" key="2">
    <source>
        <dbReference type="ARBA" id="ARBA00023276"/>
    </source>
</evidence>
<dbReference type="Gene3D" id="3.40.50.720">
    <property type="entry name" value="NAD(P)-binding Rossmann-like Domain"/>
    <property type="match status" value="1"/>
</dbReference>
<protein>
    <recommendedName>
        <fullName evidence="3">NAD(P)-binding domain-containing protein</fullName>
    </recommendedName>
</protein>
<evidence type="ECO:0000313" key="4">
    <source>
        <dbReference type="EMBL" id="GAA1970052.1"/>
    </source>
</evidence>
<keyword evidence="2" id="KW-0604">Photosystem II</keyword>
<sequence>MILVAGGSGLLGRKVVQLLDANGEDVRVLSRDPARAAGLPAGAQVVTGDLRRGRLDAVVGGCSCVISVVHGFTGPTRTSPAAVDKGGNSRLIAAATRAGVERFVLGSVVGAGPHHPMSLHRMKYAAEQELHNSGLTGVTVRATPFMQTWLDLIGAKVAAGGPALVMGPGTNPINFVSADDVATFICLAALGDPRIGTEITVGGPDDLSFLDLAQHLLTLRGRSDSPRHVPLSALKALAALARPINPDLARKAKAAVVMNTTDMTLDASPSRRRFPEVAASTLADVTRSTHSAHPR</sequence>
<gene>
    <name evidence="4" type="ORF">GCM10009798_33450</name>
</gene>
<evidence type="ECO:0000256" key="1">
    <source>
        <dbReference type="ARBA" id="ARBA00022531"/>
    </source>
</evidence>
<dbReference type="SUPFAM" id="SSF51735">
    <property type="entry name" value="NAD(P)-binding Rossmann-fold domains"/>
    <property type="match status" value="1"/>
</dbReference>
<dbReference type="PANTHER" id="PTHR47128:SF2">
    <property type="entry name" value="PROTEIN HIGH CHLOROPHYLL FLUORESCENCE PHENOTYPE 244, CHLOROPLASTIC"/>
    <property type="match status" value="1"/>
</dbReference>
<reference evidence="4 5" key="1">
    <citation type="journal article" date="2019" name="Int. J. Syst. Evol. Microbiol.">
        <title>The Global Catalogue of Microorganisms (GCM) 10K type strain sequencing project: providing services to taxonomists for standard genome sequencing and annotation.</title>
        <authorList>
            <consortium name="The Broad Institute Genomics Platform"/>
            <consortium name="The Broad Institute Genome Sequencing Center for Infectious Disease"/>
            <person name="Wu L."/>
            <person name="Ma J."/>
        </authorList>
    </citation>
    <scope>NUCLEOTIDE SEQUENCE [LARGE SCALE GENOMIC DNA]</scope>
    <source>
        <strain evidence="4 5">JCM 15309</strain>
    </source>
</reference>
<accession>A0ABN2RJ90</accession>
<dbReference type="Pfam" id="PF13460">
    <property type="entry name" value="NAD_binding_10"/>
    <property type="match status" value="1"/>
</dbReference>
<keyword evidence="1" id="KW-0602">Photosynthesis</keyword>
<evidence type="ECO:0000313" key="5">
    <source>
        <dbReference type="Proteomes" id="UP001500571"/>
    </source>
</evidence>
<name>A0ABN2RJ90_9ACTN</name>
<dbReference type="InterPro" id="IPR016040">
    <property type="entry name" value="NAD(P)-bd_dom"/>
</dbReference>
<dbReference type="EMBL" id="BAAAPB010000004">
    <property type="protein sequence ID" value="GAA1970052.1"/>
    <property type="molecule type" value="Genomic_DNA"/>
</dbReference>
<evidence type="ECO:0000259" key="3">
    <source>
        <dbReference type="Pfam" id="PF13460"/>
    </source>
</evidence>
<dbReference type="Proteomes" id="UP001500571">
    <property type="component" value="Unassembled WGS sequence"/>
</dbReference>